<protein>
    <submittedName>
        <fullName evidence="1">Uncharacterized protein</fullName>
    </submittedName>
</protein>
<keyword evidence="2" id="KW-1185">Reference proteome</keyword>
<accession>A0ABD3WCX3</accession>
<feature type="non-terminal residue" evidence="1">
    <location>
        <position position="1"/>
    </location>
</feature>
<evidence type="ECO:0000313" key="2">
    <source>
        <dbReference type="Proteomes" id="UP001634394"/>
    </source>
</evidence>
<organism evidence="1 2">
    <name type="scientific">Sinanodonta woodiana</name>
    <name type="common">Chinese pond mussel</name>
    <name type="synonym">Anodonta woodiana</name>
    <dbReference type="NCBI Taxonomy" id="1069815"/>
    <lineage>
        <taxon>Eukaryota</taxon>
        <taxon>Metazoa</taxon>
        <taxon>Spiralia</taxon>
        <taxon>Lophotrochozoa</taxon>
        <taxon>Mollusca</taxon>
        <taxon>Bivalvia</taxon>
        <taxon>Autobranchia</taxon>
        <taxon>Heteroconchia</taxon>
        <taxon>Palaeoheterodonta</taxon>
        <taxon>Unionida</taxon>
        <taxon>Unionoidea</taxon>
        <taxon>Unionidae</taxon>
        <taxon>Unioninae</taxon>
        <taxon>Sinanodonta</taxon>
    </lineage>
</organism>
<name>A0ABD3WCX3_SINWO</name>
<dbReference type="Proteomes" id="UP001634394">
    <property type="component" value="Unassembled WGS sequence"/>
</dbReference>
<gene>
    <name evidence="1" type="ORF">ACJMK2_039385</name>
</gene>
<dbReference type="AlphaFoldDB" id="A0ABD3WCX3"/>
<dbReference type="EMBL" id="JBJQND010000007">
    <property type="protein sequence ID" value="KAL3871380.1"/>
    <property type="molecule type" value="Genomic_DNA"/>
</dbReference>
<comment type="caution">
    <text evidence="1">The sequence shown here is derived from an EMBL/GenBank/DDBJ whole genome shotgun (WGS) entry which is preliminary data.</text>
</comment>
<sequence length="62" mass="7078">IDDMIGQYGALISVVVTSLHFQGIPKDVIVTALQWDNDEMERREAIPQCLEFRESKLLSMLN</sequence>
<proteinExistence type="predicted"/>
<evidence type="ECO:0000313" key="1">
    <source>
        <dbReference type="EMBL" id="KAL3871380.1"/>
    </source>
</evidence>
<reference evidence="1 2" key="1">
    <citation type="submission" date="2024-11" db="EMBL/GenBank/DDBJ databases">
        <title>Chromosome-level genome assembly of the freshwater bivalve Anodonta woodiana.</title>
        <authorList>
            <person name="Chen X."/>
        </authorList>
    </citation>
    <scope>NUCLEOTIDE SEQUENCE [LARGE SCALE GENOMIC DNA]</scope>
    <source>
        <strain evidence="1">MN2024</strain>
        <tissue evidence="1">Gills</tissue>
    </source>
</reference>